<dbReference type="AlphaFoldDB" id="A0A7S4KMN1"/>
<dbReference type="EMBL" id="HBKN01019357">
    <property type="protein sequence ID" value="CAE2299739.1"/>
    <property type="molecule type" value="Transcribed_RNA"/>
</dbReference>
<name>A0A7S4KMN1_GUITH</name>
<reference evidence="1" key="1">
    <citation type="submission" date="2021-01" db="EMBL/GenBank/DDBJ databases">
        <authorList>
            <person name="Corre E."/>
            <person name="Pelletier E."/>
            <person name="Niang G."/>
            <person name="Scheremetjew M."/>
            <person name="Finn R."/>
            <person name="Kale V."/>
            <person name="Holt S."/>
            <person name="Cochrane G."/>
            <person name="Meng A."/>
            <person name="Brown T."/>
            <person name="Cohen L."/>
        </authorList>
    </citation>
    <scope>NUCLEOTIDE SEQUENCE</scope>
    <source>
        <strain evidence="1">CCMP 2712</strain>
    </source>
</reference>
<sequence length="331" mass="37481">MLQPACARMASFRLAAAPAMEGDMRAVLQLRRCCLSEGVVEGLLASRPNVSARTEESMRLVYMSISYQLLGVLAHRVQQIAWTGNWSMEERLEDFEENYEHDAKTRWTRATRLGVVRWSLLNILTRFVQRASLVRETLISWIVKFPGLKRVGSSNKYLGVEQACTRKESWLGGCLKSLREEEVVKLMNRLGDDGVLSALGMSKTIGSVMKTPPYVGDLIHSFNKPHEKDGRKMTLTVGAKALAKHAVRSSDGWWGQIIGNDASKNRQAEQKLEQILKDAVWANTHLLPNDIEIFELRVREGFGARWSADGKEFRGFLEPLMEDGHEKGWRH</sequence>
<evidence type="ECO:0000313" key="1">
    <source>
        <dbReference type="EMBL" id="CAE2299739.1"/>
    </source>
</evidence>
<organism evidence="1">
    <name type="scientific">Guillardia theta</name>
    <name type="common">Cryptophyte</name>
    <name type="synonym">Cryptomonas phi</name>
    <dbReference type="NCBI Taxonomy" id="55529"/>
    <lineage>
        <taxon>Eukaryota</taxon>
        <taxon>Cryptophyceae</taxon>
        <taxon>Pyrenomonadales</taxon>
        <taxon>Geminigeraceae</taxon>
        <taxon>Guillardia</taxon>
    </lineage>
</organism>
<accession>A0A7S4KMN1</accession>
<protein>
    <submittedName>
        <fullName evidence="1">Uncharacterized protein</fullName>
    </submittedName>
</protein>
<dbReference type="PANTHER" id="PTHR34204:SF2">
    <property type="entry name" value="RNA-BINDING ASCH DOMAIN PROTEIN"/>
    <property type="match status" value="1"/>
</dbReference>
<dbReference type="PANTHER" id="PTHR34204">
    <property type="entry name" value="RNA-BINDING ASCH DOMAIN PROTEIN"/>
    <property type="match status" value="1"/>
</dbReference>
<gene>
    <name evidence="1" type="ORF">GTHE00462_LOCUS15263</name>
</gene>
<proteinExistence type="predicted"/>